<feature type="non-terminal residue" evidence="3">
    <location>
        <position position="150"/>
    </location>
</feature>
<proteinExistence type="evidence at transcript level"/>
<organism evidence="3">
    <name type="scientific">Ixodes ricinus</name>
    <name type="common">Common tick</name>
    <name type="synonym">Acarus ricinus</name>
    <dbReference type="NCBI Taxonomy" id="34613"/>
    <lineage>
        <taxon>Eukaryota</taxon>
        <taxon>Metazoa</taxon>
        <taxon>Ecdysozoa</taxon>
        <taxon>Arthropoda</taxon>
        <taxon>Chelicerata</taxon>
        <taxon>Arachnida</taxon>
        <taxon>Acari</taxon>
        <taxon>Parasitiformes</taxon>
        <taxon>Ixodida</taxon>
        <taxon>Ixodoidea</taxon>
        <taxon>Ixodidae</taxon>
        <taxon>Ixodinae</taxon>
        <taxon>Ixodes</taxon>
    </lineage>
</organism>
<name>A0A090X9G9_IXORI</name>
<evidence type="ECO:0000256" key="2">
    <source>
        <dbReference type="SAM" id="SignalP"/>
    </source>
</evidence>
<dbReference type="AlphaFoldDB" id="A0A090X9G9"/>
<dbReference type="Gene3D" id="2.30.130.100">
    <property type="match status" value="1"/>
</dbReference>
<reference evidence="3" key="1">
    <citation type="journal article" date="2015" name="PLoS Negl. Trop. Dis.">
        <title>Deep Sequencing Analysis of the Ixodes ricinus Haemocytome.</title>
        <authorList>
            <person name="Kotsyfakis M."/>
            <person name="Kopacek P."/>
            <person name="Franta Z."/>
            <person name="Pedra J.H."/>
            <person name="Ribeiro J.M."/>
        </authorList>
    </citation>
    <scope>NUCLEOTIDE SEQUENCE</scope>
</reference>
<evidence type="ECO:0000313" key="3">
    <source>
        <dbReference type="EMBL" id="JAC93371.1"/>
    </source>
</evidence>
<accession>A0A090X9G9</accession>
<feature type="region of interest" description="Disordered" evidence="1">
    <location>
        <begin position="125"/>
        <end position="150"/>
    </location>
</feature>
<dbReference type="EMBL" id="GBIH01001339">
    <property type="protein sequence ID" value="JAC93371.1"/>
    <property type="molecule type" value="mRNA"/>
</dbReference>
<keyword evidence="2" id="KW-0732">Signal</keyword>
<protein>
    <submittedName>
        <fullName evidence="3">Putative secreted protein</fullName>
    </submittedName>
</protein>
<sequence>MLLLEAILVVLIVTIGNRHCSLIPPAITSNSERGVFSILPESSIISSTDSDGCTKKVFPKDDLTGFLSLSCMKDCKDGKERPETDGEDCIVTVTQSTSENEALITVGTCHNGTCVTKEPLECVTTILGSSEDEDEQEAEEDEGEEDEDEE</sequence>
<feature type="signal peptide" evidence="2">
    <location>
        <begin position="1"/>
        <end position="20"/>
    </location>
</feature>
<feature type="chain" id="PRO_5001866983" evidence="2">
    <location>
        <begin position="21"/>
        <end position="150"/>
    </location>
</feature>
<feature type="compositionally biased region" description="Acidic residues" evidence="1">
    <location>
        <begin position="130"/>
        <end position="150"/>
    </location>
</feature>
<evidence type="ECO:0000256" key="1">
    <source>
        <dbReference type="SAM" id="MobiDB-lite"/>
    </source>
</evidence>